<evidence type="ECO:0000256" key="5">
    <source>
        <dbReference type="SAM" id="Phobius"/>
    </source>
</evidence>
<reference evidence="7 8" key="1">
    <citation type="submission" date="2019-11" db="EMBL/GenBank/DDBJ databases">
        <authorList>
            <person name="Khan S.A."/>
            <person name="Jeon C.O."/>
            <person name="Chun B.H."/>
        </authorList>
    </citation>
    <scope>NUCLEOTIDE SEQUENCE [LARGE SCALE GENOMIC DNA]</scope>
    <source>
        <strain evidence="7 8">IMCC 1097</strain>
    </source>
</reference>
<sequence>MHNRTPSKLPLLLINGLHSAAAVALAWTLSMGLTGALSMSWAVLALAARWGIARLETWVAQGRARDVERRSIQDLLGRALISASPWRRPQLGADIQEFSERRGRFSAGAEWLSRALVPATAIVLTAQATVSPYLAALMLIGVGLIPVFLILIGSRTQAASDTQVAQLAALSTRVMERLRGLSALWIQGTTAAAARDIEDTSEQHRRATFRVLRIAFLSNASVDLVASLTIALVAVHVGTALLGLVGFAGLTRIDLQSGLFILMLAPEVVLPWRRLTAAWHDRSQAQGAERAIEQWPPNTPKASAVHSGELVIQGRAVAAGSRVWIRGASGAGKSQLLDALAGLRDDDANFCGLSFGWLEQHPTIRGDSVRAQLRHVGSTWDAAKIRAMLDQLGLTARVGDIDQPFDPLALSGGEHQRLALLRALSRDPAVLLMDEPSASLDWANAQVLWDCLERFEGTQVIASHDDLADWASLQVCL</sequence>
<keyword evidence="7" id="KW-0067">ATP-binding</keyword>
<dbReference type="GO" id="GO:0016887">
    <property type="term" value="F:ATP hydrolysis activity"/>
    <property type="evidence" value="ECO:0007669"/>
    <property type="project" value="InterPro"/>
</dbReference>
<feature type="transmembrane region" description="Helical" evidence="5">
    <location>
        <begin position="214"/>
        <end position="235"/>
    </location>
</feature>
<dbReference type="KEGG" id="llp:GH975_04465"/>
<evidence type="ECO:0000313" key="8">
    <source>
        <dbReference type="Proteomes" id="UP000388235"/>
    </source>
</evidence>
<evidence type="ECO:0000256" key="2">
    <source>
        <dbReference type="ARBA" id="ARBA00022692"/>
    </source>
</evidence>
<dbReference type="Gene3D" id="3.40.50.300">
    <property type="entry name" value="P-loop containing nucleotide triphosphate hydrolases"/>
    <property type="match status" value="1"/>
</dbReference>
<dbReference type="InterPro" id="IPR003439">
    <property type="entry name" value="ABC_transporter-like_ATP-bd"/>
</dbReference>
<keyword evidence="3 5" id="KW-1133">Transmembrane helix</keyword>
<dbReference type="InterPro" id="IPR011527">
    <property type="entry name" value="ABC1_TM_dom"/>
</dbReference>
<dbReference type="PROSITE" id="PS50929">
    <property type="entry name" value="ABC_TM1F"/>
    <property type="match status" value="1"/>
</dbReference>
<feature type="transmembrane region" description="Helical" evidence="5">
    <location>
        <begin position="20"/>
        <end position="47"/>
    </location>
</feature>
<comment type="subcellular location">
    <subcellularLocation>
        <location evidence="1">Cell membrane</location>
        <topology evidence="1">Multi-pass membrane protein</topology>
    </subcellularLocation>
</comment>
<dbReference type="Pfam" id="PF00005">
    <property type="entry name" value="ABC_tran"/>
    <property type="match status" value="1"/>
</dbReference>
<dbReference type="OrthoDB" id="9806127at2"/>
<keyword evidence="2 5" id="KW-0812">Transmembrane</keyword>
<gene>
    <name evidence="7" type="ORF">GH975_04465</name>
</gene>
<keyword evidence="7" id="KW-0547">Nucleotide-binding</keyword>
<dbReference type="GO" id="GO:0005524">
    <property type="term" value="F:ATP binding"/>
    <property type="evidence" value="ECO:0007669"/>
    <property type="project" value="UniProtKB-KW"/>
</dbReference>
<feature type="transmembrane region" description="Helical" evidence="5">
    <location>
        <begin position="134"/>
        <end position="153"/>
    </location>
</feature>
<keyword evidence="4 5" id="KW-0472">Membrane</keyword>
<evidence type="ECO:0000256" key="3">
    <source>
        <dbReference type="ARBA" id="ARBA00022989"/>
    </source>
</evidence>
<dbReference type="GO" id="GO:0005886">
    <property type="term" value="C:plasma membrane"/>
    <property type="evidence" value="ECO:0007669"/>
    <property type="project" value="UniProtKB-SubCell"/>
</dbReference>
<evidence type="ECO:0000313" key="7">
    <source>
        <dbReference type="EMBL" id="QGG79868.1"/>
    </source>
</evidence>
<evidence type="ECO:0000259" key="6">
    <source>
        <dbReference type="PROSITE" id="PS50929"/>
    </source>
</evidence>
<dbReference type="InterPro" id="IPR015854">
    <property type="entry name" value="ABC_transpr_LolD-like"/>
</dbReference>
<dbReference type="Proteomes" id="UP000388235">
    <property type="component" value="Chromosome"/>
</dbReference>
<evidence type="ECO:0000256" key="4">
    <source>
        <dbReference type="ARBA" id="ARBA00023136"/>
    </source>
</evidence>
<feature type="transmembrane region" description="Helical" evidence="5">
    <location>
        <begin position="111"/>
        <end position="128"/>
    </location>
</feature>
<feature type="domain" description="ABC transmembrane type-1" evidence="6">
    <location>
        <begin position="128"/>
        <end position="284"/>
    </location>
</feature>
<dbReference type="GO" id="GO:0140359">
    <property type="term" value="F:ABC-type transporter activity"/>
    <property type="evidence" value="ECO:0007669"/>
    <property type="project" value="InterPro"/>
</dbReference>
<dbReference type="Gene3D" id="1.20.1560.10">
    <property type="entry name" value="ABC transporter type 1, transmembrane domain"/>
    <property type="match status" value="1"/>
</dbReference>
<evidence type="ECO:0000256" key="1">
    <source>
        <dbReference type="ARBA" id="ARBA00004651"/>
    </source>
</evidence>
<accession>A0A5Q2Q7E3</accession>
<dbReference type="Pfam" id="PF00664">
    <property type="entry name" value="ABC_membrane"/>
    <property type="match status" value="1"/>
</dbReference>
<dbReference type="PANTHER" id="PTHR24220">
    <property type="entry name" value="IMPORT ATP-BINDING PROTEIN"/>
    <property type="match status" value="1"/>
</dbReference>
<name>A0A5Q2Q7E3_9GAMM</name>
<dbReference type="InterPro" id="IPR027417">
    <property type="entry name" value="P-loop_NTPase"/>
</dbReference>
<proteinExistence type="predicted"/>
<organism evidence="7 8">
    <name type="scientific">Litorivicinus lipolyticus</name>
    <dbReference type="NCBI Taxonomy" id="418701"/>
    <lineage>
        <taxon>Bacteria</taxon>
        <taxon>Pseudomonadati</taxon>
        <taxon>Pseudomonadota</taxon>
        <taxon>Gammaproteobacteria</taxon>
        <taxon>Oceanospirillales</taxon>
        <taxon>Litorivicinaceae</taxon>
        <taxon>Litorivicinus</taxon>
    </lineage>
</organism>
<protein>
    <submittedName>
        <fullName evidence="7">ATP-binding cassette domain-containing protein</fullName>
    </submittedName>
</protein>
<dbReference type="SUPFAM" id="SSF90123">
    <property type="entry name" value="ABC transporter transmembrane region"/>
    <property type="match status" value="1"/>
</dbReference>
<dbReference type="EMBL" id="CP045871">
    <property type="protein sequence ID" value="QGG79868.1"/>
    <property type="molecule type" value="Genomic_DNA"/>
</dbReference>
<dbReference type="SUPFAM" id="SSF52540">
    <property type="entry name" value="P-loop containing nucleoside triphosphate hydrolases"/>
    <property type="match status" value="1"/>
</dbReference>
<keyword evidence="8" id="KW-1185">Reference proteome</keyword>
<dbReference type="AlphaFoldDB" id="A0A5Q2Q7E3"/>
<dbReference type="InterPro" id="IPR036640">
    <property type="entry name" value="ABC1_TM_sf"/>
</dbReference>